<accession>A0ABZ0HXX6</accession>
<gene>
    <name evidence="1" type="ORF">R0135_09875</name>
</gene>
<organism evidence="1 2">
    <name type="scientific">Congregibacter variabilis</name>
    <dbReference type="NCBI Taxonomy" id="3081200"/>
    <lineage>
        <taxon>Bacteria</taxon>
        <taxon>Pseudomonadati</taxon>
        <taxon>Pseudomonadota</taxon>
        <taxon>Gammaproteobacteria</taxon>
        <taxon>Cellvibrionales</taxon>
        <taxon>Halieaceae</taxon>
        <taxon>Congregibacter</taxon>
    </lineage>
</organism>
<evidence type="ECO:0000313" key="1">
    <source>
        <dbReference type="EMBL" id="WOJ92094.1"/>
    </source>
</evidence>
<sequence>MSTPEGDGIPTPGLVLTGSRALGFLAAFLLVLLSACTSTPQPSTPDSCRGRYLAFEEFAAQQGVSLSDPRRVAGFPSLGTNRSLASFDPLLLTQVQRADWFARLQAAGVERRQLLNTMLADSVAHSPLSEWLAGLDLQSCDGQNQLAAKDDTLDWEALWAAAQVEDDYIAARRVLGLYPLSSIFAGLGIQALQAKIHDSYALPLSEIPRQGRLLRYSPADSAGAAKSKQDTAFVLNKLDRDSLGLRLDQHTNGLLTGLFLHHAPTLEIDEVGSYDIPGKPYFDAEGAPRVSSESTYAYHYASLMPFAGKLRLQLNYVFWFDERPPENAMDSLSGSLDGLVWRATLDEHGEVLLYDSIHPCGCYQQFFLTDRVEARAENAALREPPLIPQKAPSADGPVLRISSGSHYLQRVYSSTADAAHDLSSRRYELVSYSDLYSLDSAEGSRTLFDANGLVPGTQRGERFYLWPMGIRSPGAMRERGRQPTAFVGRRHFDDADLLDKLFKQVQP</sequence>
<evidence type="ECO:0000313" key="2">
    <source>
        <dbReference type="Proteomes" id="UP001626537"/>
    </source>
</evidence>
<name>A0ABZ0HXX6_9GAMM</name>
<dbReference type="Proteomes" id="UP001626537">
    <property type="component" value="Chromosome"/>
</dbReference>
<dbReference type="EMBL" id="CP136864">
    <property type="protein sequence ID" value="WOJ92094.1"/>
    <property type="molecule type" value="Genomic_DNA"/>
</dbReference>
<dbReference type="RefSeq" id="WP_407346670.1">
    <property type="nucleotide sequence ID" value="NZ_CP136864.1"/>
</dbReference>
<proteinExistence type="predicted"/>
<protein>
    <submittedName>
        <fullName evidence="1">Uncharacterized protein</fullName>
    </submittedName>
</protein>
<keyword evidence="2" id="KW-1185">Reference proteome</keyword>
<reference evidence="1 2" key="1">
    <citation type="submission" date="2023-10" db="EMBL/GenBank/DDBJ databases">
        <title>Two novel species belonging to the OM43/NOR5 clade.</title>
        <authorList>
            <person name="Park M."/>
        </authorList>
    </citation>
    <scope>NUCLEOTIDE SEQUENCE [LARGE SCALE GENOMIC DNA]</scope>
    <source>
        <strain evidence="1 2">IMCC43200</strain>
    </source>
</reference>